<sequence>MCIGLFGLSVLAAEKRTKEIGIRKVLGASVSGVVTILSKDFLKLVTIALLASIPLAWLAASKWLQNYPYRITLSWWMFASAGILVIMVALLTVSFQAIKAAIANPVNSLRTS</sequence>
<evidence type="ECO:0000259" key="7">
    <source>
        <dbReference type="Pfam" id="PF02687"/>
    </source>
</evidence>
<dbReference type="InterPro" id="IPR050250">
    <property type="entry name" value="Macrolide_Exporter_MacB"/>
</dbReference>
<accession>A0A3E1NEZ5</accession>
<evidence type="ECO:0000256" key="4">
    <source>
        <dbReference type="ARBA" id="ARBA00022989"/>
    </source>
</evidence>
<keyword evidence="9" id="KW-1185">Reference proteome</keyword>
<keyword evidence="5 6" id="KW-0472">Membrane</keyword>
<feature type="transmembrane region" description="Helical" evidence="6">
    <location>
        <begin position="73"/>
        <end position="98"/>
    </location>
</feature>
<evidence type="ECO:0000313" key="9">
    <source>
        <dbReference type="Proteomes" id="UP000261284"/>
    </source>
</evidence>
<feature type="transmembrane region" description="Helical" evidence="6">
    <location>
        <begin position="41"/>
        <end position="61"/>
    </location>
</feature>
<reference evidence="8 9" key="1">
    <citation type="submission" date="2018-08" db="EMBL/GenBank/DDBJ databases">
        <title>Chitinophagaceae sp. K23C18032701, a novel bacterium isolated from forest soil.</title>
        <authorList>
            <person name="Wang C."/>
        </authorList>
    </citation>
    <scope>NUCLEOTIDE SEQUENCE [LARGE SCALE GENOMIC DNA]</scope>
    <source>
        <strain evidence="8 9">K23C18032701</strain>
    </source>
</reference>
<dbReference type="EMBL" id="QTJU01000009">
    <property type="protein sequence ID" value="RFM26447.1"/>
    <property type="molecule type" value="Genomic_DNA"/>
</dbReference>
<evidence type="ECO:0000256" key="6">
    <source>
        <dbReference type="SAM" id="Phobius"/>
    </source>
</evidence>
<organism evidence="8 9">
    <name type="scientific">Deminuibacter soli</name>
    <dbReference type="NCBI Taxonomy" id="2291815"/>
    <lineage>
        <taxon>Bacteria</taxon>
        <taxon>Pseudomonadati</taxon>
        <taxon>Bacteroidota</taxon>
        <taxon>Chitinophagia</taxon>
        <taxon>Chitinophagales</taxon>
        <taxon>Chitinophagaceae</taxon>
        <taxon>Deminuibacter</taxon>
    </lineage>
</organism>
<keyword evidence="4 6" id="KW-1133">Transmembrane helix</keyword>
<name>A0A3E1NEZ5_9BACT</name>
<gene>
    <name evidence="8" type="ORF">DXN05_19655</name>
</gene>
<dbReference type="PANTHER" id="PTHR30572:SF18">
    <property type="entry name" value="ABC-TYPE MACROLIDE FAMILY EXPORT SYSTEM PERMEASE COMPONENT 2"/>
    <property type="match status" value="1"/>
</dbReference>
<dbReference type="Proteomes" id="UP000261284">
    <property type="component" value="Unassembled WGS sequence"/>
</dbReference>
<comment type="subcellular location">
    <subcellularLocation>
        <location evidence="1">Cell membrane</location>
        <topology evidence="1">Multi-pass membrane protein</topology>
    </subcellularLocation>
</comment>
<dbReference type="Pfam" id="PF02687">
    <property type="entry name" value="FtsX"/>
    <property type="match status" value="1"/>
</dbReference>
<keyword evidence="3 6" id="KW-0812">Transmembrane</keyword>
<dbReference type="GO" id="GO:0022857">
    <property type="term" value="F:transmembrane transporter activity"/>
    <property type="evidence" value="ECO:0007669"/>
    <property type="project" value="TreeGrafter"/>
</dbReference>
<dbReference type="GO" id="GO:0005886">
    <property type="term" value="C:plasma membrane"/>
    <property type="evidence" value="ECO:0007669"/>
    <property type="project" value="UniProtKB-SubCell"/>
</dbReference>
<dbReference type="RefSeq" id="WP_116849000.1">
    <property type="nucleotide sequence ID" value="NZ_QTJU01000009.1"/>
</dbReference>
<protein>
    <recommendedName>
        <fullName evidence="7">ABC3 transporter permease C-terminal domain-containing protein</fullName>
    </recommendedName>
</protein>
<keyword evidence="2" id="KW-1003">Cell membrane</keyword>
<dbReference type="InterPro" id="IPR003838">
    <property type="entry name" value="ABC3_permease_C"/>
</dbReference>
<evidence type="ECO:0000256" key="5">
    <source>
        <dbReference type="ARBA" id="ARBA00023136"/>
    </source>
</evidence>
<proteinExistence type="predicted"/>
<evidence type="ECO:0000256" key="2">
    <source>
        <dbReference type="ARBA" id="ARBA00022475"/>
    </source>
</evidence>
<evidence type="ECO:0000256" key="3">
    <source>
        <dbReference type="ARBA" id="ARBA00022692"/>
    </source>
</evidence>
<comment type="caution">
    <text evidence="8">The sequence shown here is derived from an EMBL/GenBank/DDBJ whole genome shotgun (WGS) entry which is preliminary data.</text>
</comment>
<evidence type="ECO:0000313" key="8">
    <source>
        <dbReference type="EMBL" id="RFM26447.1"/>
    </source>
</evidence>
<dbReference type="PANTHER" id="PTHR30572">
    <property type="entry name" value="MEMBRANE COMPONENT OF TRANSPORTER-RELATED"/>
    <property type="match status" value="1"/>
</dbReference>
<feature type="domain" description="ABC3 transporter permease C-terminal" evidence="7">
    <location>
        <begin position="3"/>
        <end position="105"/>
    </location>
</feature>
<dbReference type="AlphaFoldDB" id="A0A3E1NEZ5"/>
<evidence type="ECO:0000256" key="1">
    <source>
        <dbReference type="ARBA" id="ARBA00004651"/>
    </source>
</evidence>